<dbReference type="EMBL" id="CP003261">
    <property type="protein sequence ID" value="AGK96790.1"/>
    <property type="molecule type" value="Genomic_DNA"/>
</dbReference>
<sequence length="139" mass="16238">MAKNDKVIGNELLQDKFVQMYCTGLKIVDIAIEFGVDRSTPYLWLKRDDIKDKIEKYKQEIETTGKNFIKGRYVEYLKNIDKLARQDDDKRTALSANQWLVEKMDGKATTMIDLTTKDGNNINVTLEDYPYDEDNNEEE</sequence>
<dbReference type="STRING" id="86416.Clopa_1890"/>
<name>R4KAX6_CLOPA</name>
<evidence type="ECO:0008006" key="3">
    <source>
        <dbReference type="Google" id="ProtNLM"/>
    </source>
</evidence>
<accession>R4KAX6</accession>
<organism evidence="1 2">
    <name type="scientific">Clostridium pasteurianum BC1</name>
    <dbReference type="NCBI Taxonomy" id="86416"/>
    <lineage>
        <taxon>Bacteria</taxon>
        <taxon>Bacillati</taxon>
        <taxon>Bacillota</taxon>
        <taxon>Clostridia</taxon>
        <taxon>Eubacteriales</taxon>
        <taxon>Clostridiaceae</taxon>
        <taxon>Clostridium</taxon>
    </lineage>
</organism>
<dbReference type="RefSeq" id="WP_015615108.1">
    <property type="nucleotide sequence ID" value="NC_021182.1"/>
</dbReference>
<gene>
    <name evidence="1" type="ORF">Clopa_1890</name>
</gene>
<evidence type="ECO:0000313" key="2">
    <source>
        <dbReference type="Proteomes" id="UP000013523"/>
    </source>
</evidence>
<reference evidence="1 2" key="1">
    <citation type="submission" date="2012-01" db="EMBL/GenBank/DDBJ databases">
        <title>Complete sequence of chromosome of Clostridium pasteurianum BC1.</title>
        <authorList>
            <consortium name="US DOE Joint Genome Institute"/>
            <person name="Lucas S."/>
            <person name="Han J."/>
            <person name="Lapidus A."/>
            <person name="Cheng J.-F."/>
            <person name="Goodwin L."/>
            <person name="Pitluck S."/>
            <person name="Peters L."/>
            <person name="Mikhailova N."/>
            <person name="Teshima H."/>
            <person name="Detter J.C."/>
            <person name="Han C."/>
            <person name="Tapia R."/>
            <person name="Land M."/>
            <person name="Hauser L."/>
            <person name="Kyrpides N."/>
            <person name="Ivanova N."/>
            <person name="Pagani I."/>
            <person name="Dunn J."/>
            <person name="Taghavi S."/>
            <person name="Francis A."/>
            <person name="van der Lelie D."/>
            <person name="Woyke T."/>
        </authorList>
    </citation>
    <scope>NUCLEOTIDE SEQUENCE [LARGE SCALE GENOMIC DNA]</scope>
    <source>
        <strain evidence="1 2">BC1</strain>
    </source>
</reference>
<proteinExistence type="predicted"/>
<keyword evidence="2" id="KW-1185">Reference proteome</keyword>
<protein>
    <recommendedName>
        <fullName evidence="3">Homeodomain phBC6A51-type domain-containing protein</fullName>
    </recommendedName>
</protein>
<dbReference type="Proteomes" id="UP000013523">
    <property type="component" value="Chromosome"/>
</dbReference>
<evidence type="ECO:0000313" key="1">
    <source>
        <dbReference type="EMBL" id="AGK96790.1"/>
    </source>
</evidence>
<dbReference type="HOGENOM" id="CLU_145282_0_0_9"/>
<dbReference type="OrthoDB" id="1919894at2"/>
<dbReference type="Gene3D" id="1.10.10.60">
    <property type="entry name" value="Homeodomain-like"/>
    <property type="match status" value="1"/>
</dbReference>
<dbReference type="PATRIC" id="fig|86416.3.peg.1861"/>
<dbReference type="AlphaFoldDB" id="R4KAX6"/>
<dbReference type="KEGG" id="cpas:Clopa_1890"/>